<feature type="domain" description="Metallo-beta-lactamase" evidence="1">
    <location>
        <begin position="82"/>
        <end position="299"/>
    </location>
</feature>
<dbReference type="Pfam" id="PF21221">
    <property type="entry name" value="B_lactamase-like_C"/>
    <property type="match status" value="1"/>
</dbReference>
<reference evidence="2 3" key="2">
    <citation type="submission" date="2017-06" db="EMBL/GenBank/DDBJ databases">
        <authorList>
            <person name="Kim H.J."/>
            <person name="Triplett B.A."/>
        </authorList>
    </citation>
    <scope>NUCLEOTIDE SEQUENCE [LARGE SCALE GENOMIC DNA]</scope>
    <source>
        <strain evidence="2 3">BZC3</strain>
    </source>
</reference>
<gene>
    <name evidence="2" type="ORF">CD943_02355</name>
</gene>
<name>A0A1Z3LUJ2_BREDI</name>
<dbReference type="SUPFAM" id="SSF56281">
    <property type="entry name" value="Metallo-hydrolase/oxidoreductase"/>
    <property type="match status" value="1"/>
</dbReference>
<dbReference type="Pfam" id="PF00753">
    <property type="entry name" value="Lactamase_B"/>
    <property type="match status" value="1"/>
</dbReference>
<evidence type="ECO:0000259" key="1">
    <source>
        <dbReference type="SMART" id="SM00849"/>
    </source>
</evidence>
<dbReference type="InterPro" id="IPR001279">
    <property type="entry name" value="Metallo-B-lactamas"/>
</dbReference>
<dbReference type="CDD" id="cd07725">
    <property type="entry name" value="TTHA1429-like_MBL-fold"/>
    <property type="match status" value="1"/>
</dbReference>
<dbReference type="SMART" id="SM00849">
    <property type="entry name" value="Lactamase_B"/>
    <property type="match status" value="1"/>
</dbReference>
<proteinExistence type="predicted"/>
<evidence type="ECO:0000313" key="3">
    <source>
        <dbReference type="Proteomes" id="UP000197024"/>
    </source>
</evidence>
<dbReference type="InterPro" id="IPR050662">
    <property type="entry name" value="Sec-metab_biosynth-thioest"/>
</dbReference>
<dbReference type="STRING" id="293.GCA_000988015_01795"/>
<dbReference type="Gene3D" id="1.10.10.10">
    <property type="entry name" value="Winged helix-like DNA-binding domain superfamily/Winged helix DNA-binding domain"/>
    <property type="match status" value="1"/>
</dbReference>
<dbReference type="PANTHER" id="PTHR23131:SF4">
    <property type="entry name" value="METALLO-BETA-LACTAMASE SUPERFAMILY POTEIN"/>
    <property type="match status" value="1"/>
</dbReference>
<evidence type="ECO:0000313" key="2">
    <source>
        <dbReference type="EMBL" id="ASD25830.1"/>
    </source>
</evidence>
<protein>
    <submittedName>
        <fullName evidence="2">MBL fold metallo-hydrolase</fullName>
    </submittedName>
</protein>
<dbReference type="InterPro" id="IPR036866">
    <property type="entry name" value="RibonucZ/Hydroxyglut_hydro"/>
</dbReference>
<reference evidence="2 3" key="1">
    <citation type="submission" date="2017-06" db="EMBL/GenBank/DDBJ databases">
        <title>Biodegradation of gentamicin by bacterial consortia AMQD4 in synthetic medium and raw gentamicin sewage.</title>
        <authorList>
            <person name="Chang H."/>
            <person name="Feng Y."/>
            <person name="Li Z."/>
            <person name="Xue J."/>
            <person name="Cheng D."/>
        </authorList>
    </citation>
    <scope>NUCLEOTIDE SEQUENCE [LARGE SCALE GENOMIC DNA]</scope>
    <source>
        <strain evidence="2 3">BZC3</strain>
    </source>
</reference>
<dbReference type="InterPro" id="IPR036388">
    <property type="entry name" value="WH-like_DNA-bd_sf"/>
</dbReference>
<dbReference type="Gene3D" id="3.60.15.10">
    <property type="entry name" value="Ribonuclease Z/Hydroxyacylglutathione hydrolase-like"/>
    <property type="match status" value="1"/>
</dbReference>
<dbReference type="PANTHER" id="PTHR23131">
    <property type="entry name" value="ENDORIBONUCLEASE LACTB2"/>
    <property type="match status" value="1"/>
</dbReference>
<dbReference type="EMBL" id="CP021995">
    <property type="protein sequence ID" value="ASD25830.1"/>
    <property type="molecule type" value="Genomic_DNA"/>
</dbReference>
<dbReference type="AlphaFoldDB" id="A0A1Z3LUJ2"/>
<accession>A0A1Z3LUJ2</accession>
<sequence length="390" mass="42891">MNRALSLTARATSVKNGRRRKAALKGRLQLETDLADGDTLTSSRTERGLHYPFEAAPAAGEAIAVAPGVLWLRLPLPMALNHINLYAIEDGEGWAVVDTGLATDVSREGWTKALAGVLGGRPVTRVICTHMHPDHIGLAGWLCERFGAPLLMSRTEYVTARMLIGDDALGPPAAAEAFYRAAGWSDEQLARWRDGYGGFGRMVQDFPRDYRRVQDGDVLSVGGDDWRVVVGEGHSPEHVCLWREKDGVFIAGDQILPRISSNISIWPTEPQADPLGDWLRSLAALKDRLPDDLLVLPSHGEPFYGVTLRLESLIRGHEVALKRLEKTLRTPCRAVEVFGALFARPVGDAVLGMATGEALAHLNYLERQGRVRRERDGEGVDWWSLLETGQ</sequence>
<dbReference type="InterPro" id="IPR048933">
    <property type="entry name" value="B_lactamase-like_C"/>
</dbReference>
<dbReference type="Proteomes" id="UP000197024">
    <property type="component" value="Chromosome"/>
</dbReference>
<dbReference type="GO" id="GO:0016787">
    <property type="term" value="F:hydrolase activity"/>
    <property type="evidence" value="ECO:0007669"/>
    <property type="project" value="UniProtKB-KW"/>
</dbReference>
<organism evidence="2 3">
    <name type="scientific">Brevundimonas diminuta</name>
    <name type="common">Pseudomonas diminuta</name>
    <dbReference type="NCBI Taxonomy" id="293"/>
    <lineage>
        <taxon>Bacteria</taxon>
        <taxon>Pseudomonadati</taxon>
        <taxon>Pseudomonadota</taxon>
        <taxon>Alphaproteobacteria</taxon>
        <taxon>Caulobacterales</taxon>
        <taxon>Caulobacteraceae</taxon>
        <taxon>Brevundimonas</taxon>
    </lineage>
</organism>
<keyword evidence="2" id="KW-0378">Hydrolase</keyword>